<evidence type="ECO:0000256" key="11">
    <source>
        <dbReference type="SAM" id="MobiDB-lite"/>
    </source>
</evidence>
<dbReference type="InterPro" id="IPR027536">
    <property type="entry name" value="MDM34"/>
</dbReference>
<feature type="compositionally biased region" description="Polar residues" evidence="11">
    <location>
        <begin position="322"/>
        <end position="331"/>
    </location>
</feature>
<dbReference type="InterPro" id="IPR058825">
    <property type="entry name" value="MDM34_N"/>
</dbReference>
<dbReference type="GO" id="GO:0032865">
    <property type="term" value="C:ERMES complex"/>
    <property type="evidence" value="ECO:0007669"/>
    <property type="project" value="UniProtKB-UniRule"/>
</dbReference>
<evidence type="ECO:0000256" key="5">
    <source>
        <dbReference type="ARBA" id="ARBA00022787"/>
    </source>
</evidence>
<keyword evidence="8 10" id="KW-0496">Mitochondrion</keyword>
<keyword evidence="9 10" id="KW-0472">Membrane</keyword>
<comment type="caution">
    <text evidence="13">The sequence shown here is derived from an EMBL/GenBank/DDBJ whole genome shotgun (WGS) entry which is preliminary data.</text>
</comment>
<reference evidence="13 14" key="1">
    <citation type="submission" date="2015-08" db="EMBL/GenBank/DDBJ databases">
        <title>Emmonsia species relationships and genome sequence.</title>
        <authorList>
            <person name="Cuomo C.A."/>
            <person name="Schwartz I.S."/>
            <person name="Kenyon C."/>
            <person name="De Hoog G.S."/>
            <person name="Govender N.P."/>
            <person name="Botha A."/>
            <person name="Moreno L."/>
            <person name="De Vries M."/>
            <person name="Munoz J.F."/>
            <person name="Stielow J.B."/>
        </authorList>
    </citation>
    <scope>NUCLEOTIDE SEQUENCE [LARGE SCALE GENOMIC DNA]</scope>
    <source>
        <strain evidence="13 14">EI222</strain>
    </source>
</reference>
<evidence type="ECO:0000313" key="14">
    <source>
        <dbReference type="Proteomes" id="UP000242791"/>
    </source>
</evidence>
<keyword evidence="4 10" id="KW-0812">Transmembrane</keyword>
<feature type="region of interest" description="Disordered" evidence="11">
    <location>
        <begin position="299"/>
        <end position="450"/>
    </location>
</feature>
<keyword evidence="2" id="KW-0813">Transport</keyword>
<comment type="similarity">
    <text evidence="10">Belongs to the MDM34 family.</text>
</comment>
<dbReference type="PROSITE" id="PS51847">
    <property type="entry name" value="SMP"/>
    <property type="match status" value="1"/>
</dbReference>
<feature type="domain" description="SMP-LTD" evidence="12">
    <location>
        <begin position="1"/>
        <end position="195"/>
    </location>
</feature>
<comment type="function">
    <text evidence="10">Component of the ERMES/MDM complex, which serves as a molecular tether to connect the endoplasmic reticulum (ER) and mitochondria. Components of this complex are involved in the control of mitochondrial shape and protein biogenesis, and function in nonvesicular lipid trafficking between the ER and mitochondria. MDM34 is required for the interaction of the ER-resident membrane protein MMM1 and the outer mitochondrial membrane-resident beta-barrel protein MDM10.</text>
</comment>
<evidence type="ECO:0000256" key="6">
    <source>
        <dbReference type="ARBA" id="ARBA00023055"/>
    </source>
</evidence>
<keyword evidence="5 10" id="KW-1000">Mitochondrion outer membrane</keyword>
<dbReference type="CDD" id="cd21673">
    <property type="entry name" value="SMP_Mdm34"/>
    <property type="match status" value="1"/>
</dbReference>
<evidence type="ECO:0000256" key="9">
    <source>
        <dbReference type="ARBA" id="ARBA00023136"/>
    </source>
</evidence>
<keyword evidence="14" id="KW-1185">Reference proteome</keyword>
<comment type="domain">
    <text evidence="10">Lacks alpha-helical transmembrane segments, suggesting that it resides in the membrane via beta-sheet conformations similar to those predicted for other outer membrane proteins and porin.</text>
</comment>
<evidence type="ECO:0000313" key="13">
    <source>
        <dbReference type="EMBL" id="OJD13757.1"/>
    </source>
</evidence>
<name>A0A1J9QEZ7_9EURO</name>
<dbReference type="OrthoDB" id="17927at2759"/>
<gene>
    <name evidence="10" type="primary">MDM34</name>
    <name evidence="13" type="ORF">ACJ73_09167</name>
</gene>
<dbReference type="GO" id="GO:0007005">
    <property type="term" value="P:mitochondrion organization"/>
    <property type="evidence" value="ECO:0007669"/>
    <property type="project" value="InterPro"/>
</dbReference>
<dbReference type="GO" id="GO:0015914">
    <property type="term" value="P:phospholipid transport"/>
    <property type="evidence" value="ECO:0007669"/>
    <property type="project" value="TreeGrafter"/>
</dbReference>
<dbReference type="PANTHER" id="PTHR28185:SF1">
    <property type="entry name" value="MITOCHONDRIAL DISTRIBUTION AND MORPHOLOGY PROTEIN 34"/>
    <property type="match status" value="1"/>
</dbReference>
<keyword evidence="7" id="KW-0446">Lipid-binding</keyword>
<evidence type="ECO:0000259" key="12">
    <source>
        <dbReference type="PROSITE" id="PS51847"/>
    </source>
</evidence>
<feature type="region of interest" description="Disordered" evidence="11">
    <location>
        <begin position="589"/>
        <end position="627"/>
    </location>
</feature>
<feature type="compositionally biased region" description="Polar residues" evidence="11">
    <location>
        <begin position="507"/>
        <end position="525"/>
    </location>
</feature>
<evidence type="ECO:0000256" key="3">
    <source>
        <dbReference type="ARBA" id="ARBA00022452"/>
    </source>
</evidence>
<sequence>MAFNFNWSPLMADAGFYTRAQELLTTALNKSPKPPIIVDDIVVTELNLGSNPPELEILEIGDLAEDRFRGIFKMSYAGDAFLTLKTCVQANPLNTYLLTRHPFTSPQPLAAATGLTIPLQITLSDIKLSGFVILVFSKQKGITVVFRNDPLESLKVSSTFDSIPFVRDYLQKEIEGQLRILFMDELPAIIHRLSLRLWGTEYSELETTSAQVTNLSLDGPGLDPLLNPPQDPVDASGNVLSISEIASLSLDSGVEMHSLFSRKNVLRLAALTDSQRTLSLFTPSIREVVFRAWTGSMEQQADGPSGLISPMSPPLSRAHSHIATSSLSLQDAANLASSSHSRPTPPSSGFSGYGLSMGAGRHSKAHARKRKKRVVDLRRRPKNRDDMESVSGESAYTETTTTTSAGSVFSGSTIPEENNDDPVTPPVSPPRTVRRPTLRDRIAARDDTERNARRGILAEFGHDLPAVRTSPPVVANDMARIIASASNLQQQHQQQQPADSKPLPPLQETTPVRTHLPSPSSTPQYPTEKPNTSNYTSSSPSARDPQQQQQHPRPSSSFIMESAQNGGILEQAWMMKMANEIARRIQDEKMGGEDPTNTSNCGGGGGGGGFWERPSMRSHTPPPAYRH</sequence>
<dbReference type="EMBL" id="LGTZ01002448">
    <property type="protein sequence ID" value="OJD13757.1"/>
    <property type="molecule type" value="Genomic_DNA"/>
</dbReference>
<evidence type="ECO:0000256" key="8">
    <source>
        <dbReference type="ARBA" id="ARBA00023128"/>
    </source>
</evidence>
<dbReference type="GO" id="GO:1990456">
    <property type="term" value="P:mitochondrion-endoplasmic reticulum membrane tethering"/>
    <property type="evidence" value="ECO:0007669"/>
    <property type="project" value="TreeGrafter"/>
</dbReference>
<dbReference type="AlphaFoldDB" id="A0A1J9QEZ7"/>
<evidence type="ECO:0000256" key="4">
    <source>
        <dbReference type="ARBA" id="ARBA00022692"/>
    </source>
</evidence>
<keyword evidence="3 10" id="KW-1134">Transmembrane beta strand</keyword>
<keyword evidence="6" id="KW-0445">Lipid transport</keyword>
<evidence type="ECO:0000256" key="1">
    <source>
        <dbReference type="ARBA" id="ARBA00004370"/>
    </source>
</evidence>
<feature type="compositionally biased region" description="Basic and acidic residues" evidence="11">
    <location>
        <begin position="437"/>
        <end position="450"/>
    </location>
</feature>
<accession>A0A1J9QEZ7</accession>
<dbReference type="InterPro" id="IPR031468">
    <property type="entry name" value="SMP_LBD"/>
</dbReference>
<organism evidence="13 14">
    <name type="scientific">Blastomyces percursus</name>
    <dbReference type="NCBI Taxonomy" id="1658174"/>
    <lineage>
        <taxon>Eukaryota</taxon>
        <taxon>Fungi</taxon>
        <taxon>Dikarya</taxon>
        <taxon>Ascomycota</taxon>
        <taxon>Pezizomycotina</taxon>
        <taxon>Eurotiomycetes</taxon>
        <taxon>Eurotiomycetidae</taxon>
        <taxon>Onygenales</taxon>
        <taxon>Ajellomycetaceae</taxon>
        <taxon>Blastomyces</taxon>
    </lineage>
</organism>
<feature type="compositionally biased region" description="Basic and acidic residues" evidence="11">
    <location>
        <begin position="374"/>
        <end position="387"/>
    </location>
</feature>
<dbReference type="GO" id="GO:0008289">
    <property type="term" value="F:lipid binding"/>
    <property type="evidence" value="ECO:0007669"/>
    <property type="project" value="UniProtKB-KW"/>
</dbReference>
<dbReference type="PANTHER" id="PTHR28185">
    <property type="entry name" value="MITOCHONDRIAL DISTRIBUTION AND MORPHOLOGY PROTEIN 34"/>
    <property type="match status" value="1"/>
</dbReference>
<dbReference type="Pfam" id="PF26545">
    <property type="entry name" value="Mdm34_N"/>
    <property type="match status" value="1"/>
</dbReference>
<dbReference type="VEuPathDB" id="FungiDB:ACJ73_09167"/>
<feature type="region of interest" description="Disordered" evidence="11">
    <location>
        <begin position="486"/>
        <end position="559"/>
    </location>
</feature>
<evidence type="ECO:0000256" key="2">
    <source>
        <dbReference type="ARBA" id="ARBA00022448"/>
    </source>
</evidence>
<dbReference type="HAMAP" id="MF_03105">
    <property type="entry name" value="Mdm34"/>
    <property type="match status" value="1"/>
</dbReference>
<evidence type="ECO:0000256" key="7">
    <source>
        <dbReference type="ARBA" id="ARBA00023121"/>
    </source>
</evidence>
<evidence type="ECO:0000256" key="10">
    <source>
        <dbReference type="HAMAP-Rule" id="MF_03105"/>
    </source>
</evidence>
<feature type="compositionally biased region" description="Gly residues" evidence="11">
    <location>
        <begin position="601"/>
        <end position="610"/>
    </location>
</feature>
<dbReference type="STRING" id="1658174.A0A1J9QEZ7"/>
<comment type="subcellular location">
    <subcellularLocation>
        <location evidence="1">Membrane</location>
    </subcellularLocation>
    <subcellularLocation>
        <location evidence="10">Mitochondrion outer membrane</location>
        <topology evidence="10">Multi-pass membrane protein</topology>
    </subcellularLocation>
    <text evidence="10">The ERMES/MDM complex localizes to a few discrete foci (around 10 per single cell), that represent mitochondria-endoplasmic reticulum junctions. These foci are often found next to mtDNA nucleoids.</text>
</comment>
<comment type="subunit">
    <text evidence="10">Component of the ER-mitochondria encounter structure (ERMES) or MDM complex, composed of MMM1, MDM10, MDM12 and MDM34.</text>
</comment>
<feature type="compositionally biased region" description="Low complexity" evidence="11">
    <location>
        <begin position="530"/>
        <end position="557"/>
    </location>
</feature>
<proteinExistence type="inferred from homology"/>
<protein>
    <recommendedName>
        <fullName evidence="10">Mitochondrial distribution and morphology protein 34</fullName>
    </recommendedName>
</protein>
<feature type="compositionally biased region" description="Low complexity" evidence="11">
    <location>
        <begin position="391"/>
        <end position="413"/>
    </location>
</feature>
<feature type="compositionally biased region" description="Basic residues" evidence="11">
    <location>
        <begin position="361"/>
        <end position="373"/>
    </location>
</feature>
<dbReference type="Proteomes" id="UP000242791">
    <property type="component" value="Unassembled WGS sequence"/>
</dbReference>